<keyword evidence="7" id="KW-0812">Transmembrane</keyword>
<dbReference type="OMA" id="QCYQHVS"/>
<feature type="domain" description="Vacuolar protein 14 C-terminal Fig4-binding" evidence="8">
    <location>
        <begin position="434"/>
        <end position="621"/>
    </location>
</feature>
<dbReference type="eggNOG" id="KOG0212">
    <property type="taxonomic scope" value="Eukaryota"/>
</dbReference>
<evidence type="ECO:0000256" key="4">
    <source>
        <dbReference type="ARBA" id="ARBA00023136"/>
    </source>
</evidence>
<keyword evidence="4 7" id="KW-0472">Membrane</keyword>
<dbReference type="Pfam" id="PF12755">
    <property type="entry name" value="Vac14_Fab1_bd"/>
    <property type="match status" value="1"/>
</dbReference>
<dbReference type="InterPro" id="IPR016024">
    <property type="entry name" value="ARM-type_fold"/>
</dbReference>
<evidence type="ECO:0000256" key="1">
    <source>
        <dbReference type="ARBA" id="ARBA00004308"/>
    </source>
</evidence>
<dbReference type="PANTHER" id="PTHR16023">
    <property type="entry name" value="TAX1 BINDING PROTEIN-RELATED"/>
    <property type="match status" value="1"/>
</dbReference>
<keyword evidence="3" id="KW-0677">Repeat</keyword>
<dbReference type="PROSITE" id="PS50077">
    <property type="entry name" value="HEAT_REPEAT"/>
    <property type="match status" value="1"/>
</dbReference>
<dbReference type="PANTHER" id="PTHR16023:SF0">
    <property type="entry name" value="PROTEIN VAC14 HOMOLOG"/>
    <property type="match status" value="1"/>
</dbReference>
<dbReference type="GO" id="GO:0070772">
    <property type="term" value="C:PAS complex"/>
    <property type="evidence" value="ECO:0007669"/>
    <property type="project" value="InterPro"/>
</dbReference>
<evidence type="ECO:0000256" key="6">
    <source>
        <dbReference type="SAM" id="MobiDB-lite"/>
    </source>
</evidence>
<comment type="subcellular location">
    <subcellularLocation>
        <location evidence="1">Endomembrane system</location>
    </subcellularLocation>
</comment>
<keyword evidence="10" id="KW-1185">Reference proteome</keyword>
<evidence type="ECO:0000259" key="8">
    <source>
        <dbReference type="Pfam" id="PF11916"/>
    </source>
</evidence>
<dbReference type="AlphaFoldDB" id="A0A0L0DX68"/>
<evidence type="ECO:0000256" key="5">
    <source>
        <dbReference type="PROSITE-ProRule" id="PRU00103"/>
    </source>
</evidence>
<name>A0A0L0DX68_THETB</name>
<evidence type="ECO:0000256" key="7">
    <source>
        <dbReference type="SAM" id="Phobius"/>
    </source>
</evidence>
<gene>
    <name evidence="9" type="ORF">AMSG_02134</name>
</gene>
<dbReference type="Pfam" id="PF11916">
    <property type="entry name" value="Vac14_Fig4_bd"/>
    <property type="match status" value="1"/>
</dbReference>
<dbReference type="GO" id="GO:0006661">
    <property type="term" value="P:phosphatidylinositol biosynthetic process"/>
    <property type="evidence" value="ECO:0007669"/>
    <property type="project" value="InterPro"/>
</dbReference>
<dbReference type="Gene3D" id="1.25.10.10">
    <property type="entry name" value="Leucine-rich Repeat Variant"/>
    <property type="match status" value="3"/>
</dbReference>
<dbReference type="EMBL" id="GL349440">
    <property type="protein sequence ID" value="KNC56118.1"/>
    <property type="molecule type" value="Genomic_DNA"/>
</dbReference>
<dbReference type="InterPro" id="IPR021841">
    <property type="entry name" value="VAC14_Fig4p-bd"/>
</dbReference>
<feature type="region of interest" description="Disordered" evidence="6">
    <location>
        <begin position="682"/>
        <end position="748"/>
    </location>
</feature>
<evidence type="ECO:0000313" key="9">
    <source>
        <dbReference type="EMBL" id="KNC56118.1"/>
    </source>
</evidence>
<dbReference type="GeneID" id="25561839"/>
<organism evidence="9 10">
    <name type="scientific">Thecamonas trahens ATCC 50062</name>
    <dbReference type="NCBI Taxonomy" id="461836"/>
    <lineage>
        <taxon>Eukaryota</taxon>
        <taxon>Apusozoa</taxon>
        <taxon>Apusomonadida</taxon>
        <taxon>Apusomonadidae</taxon>
        <taxon>Thecamonas</taxon>
    </lineage>
</organism>
<reference evidence="9 10" key="1">
    <citation type="submission" date="2010-05" db="EMBL/GenBank/DDBJ databases">
        <title>The Genome Sequence of Thecamonas trahens ATCC 50062.</title>
        <authorList>
            <consortium name="The Broad Institute Genome Sequencing Platform"/>
            <person name="Russ C."/>
            <person name="Cuomo C."/>
            <person name="Shea T."/>
            <person name="Young S.K."/>
            <person name="Zeng Q."/>
            <person name="Koehrsen M."/>
            <person name="Haas B."/>
            <person name="Borodovsky M."/>
            <person name="Guigo R."/>
            <person name="Alvarado L."/>
            <person name="Berlin A."/>
            <person name="Bochicchio J."/>
            <person name="Borenstein D."/>
            <person name="Chapman S."/>
            <person name="Chen Z."/>
            <person name="Freedman E."/>
            <person name="Gellesch M."/>
            <person name="Goldberg J."/>
            <person name="Griggs A."/>
            <person name="Gujja S."/>
            <person name="Heilman E."/>
            <person name="Heiman D."/>
            <person name="Hepburn T."/>
            <person name="Howarth C."/>
            <person name="Jen D."/>
            <person name="Larson L."/>
            <person name="Mehta T."/>
            <person name="Park D."/>
            <person name="Pearson M."/>
            <person name="Roberts A."/>
            <person name="Saif S."/>
            <person name="Shenoy N."/>
            <person name="Sisk P."/>
            <person name="Stolte C."/>
            <person name="Sykes S."/>
            <person name="Thomson T."/>
            <person name="Walk T."/>
            <person name="White J."/>
            <person name="Yandava C."/>
            <person name="Burger G."/>
            <person name="Gray M.W."/>
            <person name="Holland P.W.H."/>
            <person name="King N."/>
            <person name="Lang F.B.F."/>
            <person name="Roger A.J."/>
            <person name="Ruiz-Trillo I."/>
            <person name="Lander E."/>
            <person name="Nusbaum C."/>
        </authorList>
    </citation>
    <scope>NUCLEOTIDE SEQUENCE [LARGE SCALE GENOMIC DNA]</scope>
    <source>
        <strain evidence="9 10">ATCC 50062</strain>
    </source>
</reference>
<dbReference type="Proteomes" id="UP000054408">
    <property type="component" value="Unassembled WGS sequence"/>
</dbReference>
<dbReference type="InterPro" id="IPR026825">
    <property type="entry name" value="Vac14"/>
</dbReference>
<accession>A0A0L0DX68</accession>
<dbReference type="OrthoDB" id="5574975at2759"/>
<feature type="repeat" description="HEAT" evidence="5">
    <location>
        <begin position="91"/>
        <end position="129"/>
    </location>
</feature>
<dbReference type="STRING" id="461836.A0A0L0DX68"/>
<proteinExistence type="inferred from homology"/>
<comment type="similarity">
    <text evidence="2">Belongs to the VAC14 family.</text>
</comment>
<dbReference type="GO" id="GO:0010008">
    <property type="term" value="C:endosome membrane"/>
    <property type="evidence" value="ECO:0007669"/>
    <property type="project" value="TreeGrafter"/>
</dbReference>
<evidence type="ECO:0000256" key="3">
    <source>
        <dbReference type="ARBA" id="ARBA00022737"/>
    </source>
</evidence>
<evidence type="ECO:0000256" key="2">
    <source>
        <dbReference type="ARBA" id="ARBA00010225"/>
    </source>
</evidence>
<dbReference type="SUPFAM" id="SSF48371">
    <property type="entry name" value="ARM repeat"/>
    <property type="match status" value="1"/>
</dbReference>
<dbReference type="InterPro" id="IPR011989">
    <property type="entry name" value="ARM-like"/>
</dbReference>
<dbReference type="InterPro" id="IPR021133">
    <property type="entry name" value="HEAT_type_2"/>
</dbReference>
<feature type="region of interest" description="Disordered" evidence="6">
    <location>
        <begin position="636"/>
        <end position="655"/>
    </location>
</feature>
<dbReference type="RefSeq" id="XP_013761160.1">
    <property type="nucleotide sequence ID" value="XM_013905706.1"/>
</dbReference>
<feature type="transmembrane region" description="Helical" evidence="7">
    <location>
        <begin position="69"/>
        <end position="88"/>
    </location>
</feature>
<evidence type="ECO:0000313" key="10">
    <source>
        <dbReference type="Proteomes" id="UP000054408"/>
    </source>
</evidence>
<keyword evidence="7" id="KW-1133">Transmembrane helix</keyword>
<protein>
    <submittedName>
        <fullName evidence="9">HEAT repeat containing protein</fullName>
    </submittedName>
</protein>
<sequence length="748" mass="81538">MTESVLTQPQLRGLSDKVYEKRKLVALQIEQLTREYARTKKTNLVHSIIDDLTTRFVTNTQPNARKGGLIGLAAVAIGLSSTLVAPYLPALVPPVLRSFGDADARVRYYALESMYNVAKVGRGSIMEYLNELFDGLLKLTADSDQAVRSGAQLLDRLMKDIVAEAEIDDVAVSALIELMTTRLETENPWQRQALINWITMLDSVQIDLLDHLPALLPGLYAALADVNAEIRRLADGALAEFLREIEEADAEAAVDFEAMVPIIVEHTGSDCEFTQLTALLWASKFIIMGGSIIIPFVAPLLGNVLPCLSHEVEEITLAAIHVNQHLLALMSVTEEAFDFAPLIRTATSQLSNPWATTRTSALRWILMLHLKSPDSVAGEMDHLVEALLTALHDPSVKVVKLVLEVLSKLCSFKRSYFESFMFQLVSMFHSSPELVGERATLIVRQLAVFLDAEDIYVEFATILAPSPHLDFASSLVAKLNLILLTAPELVQLRAKLAAMGASPADASVDAAPSRSGIDLFVVLFNAWCHDPVAAFALCALSQAYETATELIQKFGELEVTVKLLVQVDKLIQLLESPVFARLRLQLLKPLVHPFLFHALYGLLMLLPQSSAYVALATRLQAASALTTSGAPAGAAALAPRAAQPQPDPLRASSSPSADLPALLAHFDTIQSAHTRLRRAQLAEAAMADGESEPDPTTDALPRIPVDPGSEQARDSIPSRPTKSRNILEPVKAPRFFAPLDSNSPAHRR</sequence>